<dbReference type="InterPro" id="IPR038377">
    <property type="entry name" value="Na/Glc_symporter_sf"/>
</dbReference>
<dbReference type="GO" id="GO:0022857">
    <property type="term" value="F:transmembrane transporter activity"/>
    <property type="evidence" value="ECO:0007669"/>
    <property type="project" value="InterPro"/>
</dbReference>
<feature type="non-terminal residue" evidence="7">
    <location>
        <position position="1"/>
    </location>
</feature>
<evidence type="ECO:0000313" key="7">
    <source>
        <dbReference type="EMBL" id="SDE98468.1"/>
    </source>
</evidence>
<evidence type="ECO:0000256" key="5">
    <source>
        <dbReference type="ARBA" id="ARBA00023136"/>
    </source>
</evidence>
<evidence type="ECO:0000256" key="6">
    <source>
        <dbReference type="SAM" id="Phobius"/>
    </source>
</evidence>
<evidence type="ECO:0000256" key="2">
    <source>
        <dbReference type="ARBA" id="ARBA00006434"/>
    </source>
</evidence>
<sequence length="100" mass="10649">SIFWKGMTTRGAFIGGLIGLVVSIMLVVLGPAVWVDVFKFETPIFPWSQYALFSMATTFGAIWLFSVTDKSARAALDKAGYGAQFVRSETGLGAAGAVAH</sequence>
<evidence type="ECO:0000313" key="8">
    <source>
        <dbReference type="Proteomes" id="UP000183812"/>
    </source>
</evidence>
<gene>
    <name evidence="7" type="ORF">SAMN04244550_01496</name>
</gene>
<feature type="transmembrane region" description="Helical" evidence="6">
    <location>
        <begin position="12"/>
        <end position="35"/>
    </location>
</feature>
<dbReference type="Gene3D" id="1.20.1730.10">
    <property type="entry name" value="Sodium/glucose cotransporter"/>
    <property type="match status" value="1"/>
</dbReference>
<protein>
    <submittedName>
        <fullName evidence="7">Cation/acetate symporter</fullName>
    </submittedName>
</protein>
<dbReference type="EMBL" id="FNAY01000005">
    <property type="protein sequence ID" value="SDE98468.1"/>
    <property type="molecule type" value="Genomic_DNA"/>
</dbReference>
<evidence type="ECO:0000256" key="3">
    <source>
        <dbReference type="ARBA" id="ARBA00022692"/>
    </source>
</evidence>
<dbReference type="GO" id="GO:0016020">
    <property type="term" value="C:membrane"/>
    <property type="evidence" value="ECO:0007669"/>
    <property type="project" value="UniProtKB-SubCell"/>
</dbReference>
<name>A0A1G7HDL8_RHOCA</name>
<dbReference type="InterPro" id="IPR001734">
    <property type="entry name" value="Na/solute_symporter"/>
</dbReference>
<keyword evidence="5 6" id="KW-0472">Membrane</keyword>
<reference evidence="7 8" key="1">
    <citation type="submission" date="2016-10" db="EMBL/GenBank/DDBJ databases">
        <authorList>
            <person name="de Groot N.N."/>
        </authorList>
    </citation>
    <scope>NUCLEOTIDE SEQUENCE [LARGE SCALE GENOMIC DNA]</scope>
    <source>
        <strain evidence="8">DSM 938 / 37b4</strain>
    </source>
</reference>
<proteinExistence type="inferred from homology"/>
<organism evidence="7 8">
    <name type="scientific">Rhodobacter capsulatus</name>
    <name type="common">Rhodopseudomonas capsulata</name>
    <dbReference type="NCBI Taxonomy" id="1061"/>
    <lineage>
        <taxon>Bacteria</taxon>
        <taxon>Pseudomonadati</taxon>
        <taxon>Pseudomonadota</taxon>
        <taxon>Alphaproteobacteria</taxon>
        <taxon>Rhodobacterales</taxon>
        <taxon>Rhodobacter group</taxon>
        <taxon>Rhodobacter</taxon>
    </lineage>
</organism>
<dbReference type="AlphaFoldDB" id="A0A1G7HDL8"/>
<comment type="similarity">
    <text evidence="2">Belongs to the sodium:solute symporter (SSF) (TC 2.A.21) family.</text>
</comment>
<evidence type="ECO:0000256" key="4">
    <source>
        <dbReference type="ARBA" id="ARBA00022989"/>
    </source>
</evidence>
<feature type="transmembrane region" description="Helical" evidence="6">
    <location>
        <begin position="47"/>
        <end position="65"/>
    </location>
</feature>
<dbReference type="Proteomes" id="UP000183812">
    <property type="component" value="Unassembled WGS sequence"/>
</dbReference>
<accession>A0A1G7HDL8</accession>
<keyword evidence="3 6" id="KW-0812">Transmembrane</keyword>
<keyword evidence="4 6" id="KW-1133">Transmembrane helix</keyword>
<evidence type="ECO:0000256" key="1">
    <source>
        <dbReference type="ARBA" id="ARBA00004141"/>
    </source>
</evidence>
<dbReference type="PROSITE" id="PS50283">
    <property type="entry name" value="NA_SOLUT_SYMP_3"/>
    <property type="match status" value="1"/>
</dbReference>
<comment type="subcellular location">
    <subcellularLocation>
        <location evidence="1">Membrane</location>
        <topology evidence="1">Multi-pass membrane protein</topology>
    </subcellularLocation>
</comment>